<comment type="caution">
    <text evidence="1">The sequence shown here is derived from an EMBL/GenBank/DDBJ whole genome shotgun (WGS) entry which is preliminary data.</text>
</comment>
<evidence type="ECO:0000313" key="2">
    <source>
        <dbReference type="Proteomes" id="UP001374579"/>
    </source>
</evidence>
<dbReference type="AlphaFoldDB" id="A0AAN9GJ28"/>
<dbReference type="EMBL" id="JBAMIC010000004">
    <property type="protein sequence ID" value="KAK7108620.1"/>
    <property type="molecule type" value="Genomic_DNA"/>
</dbReference>
<reference evidence="1 2" key="1">
    <citation type="submission" date="2024-02" db="EMBL/GenBank/DDBJ databases">
        <title>Chromosome-scale genome assembly of the rough periwinkle Littorina saxatilis.</title>
        <authorList>
            <person name="De Jode A."/>
            <person name="Faria R."/>
            <person name="Formenti G."/>
            <person name="Sims Y."/>
            <person name="Smith T.P."/>
            <person name="Tracey A."/>
            <person name="Wood J.M.D."/>
            <person name="Zagrodzka Z.B."/>
            <person name="Johannesson K."/>
            <person name="Butlin R.K."/>
            <person name="Leder E.H."/>
        </authorList>
    </citation>
    <scope>NUCLEOTIDE SEQUENCE [LARGE SCALE GENOMIC DNA]</scope>
    <source>
        <strain evidence="1">Snail1</strain>
        <tissue evidence="1">Muscle</tissue>
    </source>
</reference>
<organism evidence="1 2">
    <name type="scientific">Littorina saxatilis</name>
    <dbReference type="NCBI Taxonomy" id="31220"/>
    <lineage>
        <taxon>Eukaryota</taxon>
        <taxon>Metazoa</taxon>
        <taxon>Spiralia</taxon>
        <taxon>Lophotrochozoa</taxon>
        <taxon>Mollusca</taxon>
        <taxon>Gastropoda</taxon>
        <taxon>Caenogastropoda</taxon>
        <taxon>Littorinimorpha</taxon>
        <taxon>Littorinoidea</taxon>
        <taxon>Littorinidae</taxon>
        <taxon>Littorina</taxon>
    </lineage>
</organism>
<gene>
    <name evidence="1" type="ORF">V1264_016320</name>
</gene>
<evidence type="ECO:0000313" key="1">
    <source>
        <dbReference type="EMBL" id="KAK7108620.1"/>
    </source>
</evidence>
<proteinExistence type="predicted"/>
<keyword evidence="2" id="KW-1185">Reference proteome</keyword>
<accession>A0AAN9GJ28</accession>
<name>A0AAN9GJ28_9CAEN</name>
<sequence length="109" mass="11825">MLWELHSTPAGAIAAVDPDWQEEGDVAVPDDKARPTCALWGSGPGWPQHPVDPGLLDEGVYSCRAMGRCVVILKNRTRADRLEGWNNQGLHDLILVADTGQVAHCMLQG</sequence>
<protein>
    <submittedName>
        <fullName evidence="1">Uncharacterized protein</fullName>
    </submittedName>
</protein>
<dbReference type="Proteomes" id="UP001374579">
    <property type="component" value="Unassembled WGS sequence"/>
</dbReference>